<evidence type="ECO:0000256" key="1">
    <source>
        <dbReference type="ARBA" id="ARBA00022692"/>
    </source>
</evidence>
<dbReference type="PANTHER" id="PTHR23537">
    <property type="match status" value="1"/>
</dbReference>
<dbReference type="AlphaFoldDB" id="A0A3S9BAM2"/>
<dbReference type="InterPro" id="IPR010645">
    <property type="entry name" value="MFS_4"/>
</dbReference>
<gene>
    <name evidence="6" type="ORF">D5400_17590</name>
</gene>
<feature type="transmembrane region" description="Helical" evidence="4">
    <location>
        <begin position="30"/>
        <end position="56"/>
    </location>
</feature>
<sequence>MVTMAVGMGIGRFAFTPILPQMMAELGIDAAQAGLIASANYAGYLVGAVLAAFGWASGHERRIAIGAIAANTVLLAAMAVADDVAAFALLRFAAGLASAFLMIFSAGIVLGHGARAGRPIVQSVHFGGVGIGMALSAVLVGALGFAGQGSVQSWLAMAALSACGLLFAIAFLPAPVPAVSGASGREQPLTWSPRLVALTAGYGIFGFGYIVTATFLIAIIRSDGGSVGFEALVWLLTGLAAAVSVAAAQPLVKRFGVAKVMAAGCLVEALGVAASVLLPSPLGPLVGGFLLGATFVVITAYGLQFARSLAPDSQRRSLSFMTAAFGIGQIVGPVVAGYLAERSGSYLIASLLAAFALILSAALVVRSARA</sequence>
<keyword evidence="3 4" id="KW-0472">Membrane</keyword>
<dbReference type="EMBL" id="CP032509">
    <property type="protein sequence ID" value="AZN73911.1"/>
    <property type="molecule type" value="Genomic_DNA"/>
</dbReference>
<dbReference type="Proteomes" id="UP000268192">
    <property type="component" value="Chromosome"/>
</dbReference>
<dbReference type="GO" id="GO:0005886">
    <property type="term" value="C:plasma membrane"/>
    <property type="evidence" value="ECO:0007669"/>
    <property type="project" value="TreeGrafter"/>
</dbReference>
<evidence type="ECO:0000256" key="3">
    <source>
        <dbReference type="ARBA" id="ARBA00023136"/>
    </source>
</evidence>
<evidence type="ECO:0000256" key="4">
    <source>
        <dbReference type="SAM" id="Phobius"/>
    </source>
</evidence>
<name>A0A3S9BAM2_9HYPH</name>
<dbReference type="Pfam" id="PF06779">
    <property type="entry name" value="MFS_4"/>
    <property type="match status" value="1"/>
</dbReference>
<organism evidence="6 7">
    <name type="scientific">Georhizobium profundi</name>
    <dbReference type="NCBI Taxonomy" id="2341112"/>
    <lineage>
        <taxon>Bacteria</taxon>
        <taxon>Pseudomonadati</taxon>
        <taxon>Pseudomonadota</taxon>
        <taxon>Alphaproteobacteria</taxon>
        <taxon>Hyphomicrobiales</taxon>
        <taxon>Rhizobiaceae</taxon>
        <taxon>Georhizobium</taxon>
    </lineage>
</organism>
<dbReference type="KEGG" id="abaw:D5400_17590"/>
<feature type="transmembrane region" description="Helical" evidence="4">
    <location>
        <begin position="123"/>
        <end position="147"/>
    </location>
</feature>
<feature type="transmembrane region" description="Helical" evidence="4">
    <location>
        <begin position="153"/>
        <end position="174"/>
    </location>
</feature>
<feature type="transmembrane region" description="Helical" evidence="4">
    <location>
        <begin position="63"/>
        <end position="81"/>
    </location>
</feature>
<keyword evidence="2 4" id="KW-1133">Transmembrane helix</keyword>
<protein>
    <submittedName>
        <fullName evidence="6">YbfB/YjiJ family MFS transporter</fullName>
    </submittedName>
</protein>
<dbReference type="OrthoDB" id="9797953at2"/>
<dbReference type="InterPro" id="IPR036259">
    <property type="entry name" value="MFS_trans_sf"/>
</dbReference>
<dbReference type="InterPro" id="IPR020846">
    <property type="entry name" value="MFS_dom"/>
</dbReference>
<dbReference type="Gene3D" id="1.20.1250.20">
    <property type="entry name" value="MFS general substrate transporter like domains"/>
    <property type="match status" value="2"/>
</dbReference>
<dbReference type="PANTHER" id="PTHR23537:SF1">
    <property type="entry name" value="SUGAR TRANSPORTER"/>
    <property type="match status" value="1"/>
</dbReference>
<feature type="domain" description="Major facilitator superfamily (MFS) profile" evidence="5">
    <location>
        <begin position="1"/>
        <end position="368"/>
    </location>
</feature>
<dbReference type="PROSITE" id="PS50850">
    <property type="entry name" value="MFS"/>
    <property type="match status" value="1"/>
</dbReference>
<feature type="transmembrane region" description="Helical" evidence="4">
    <location>
        <begin position="318"/>
        <end position="340"/>
    </location>
</feature>
<evidence type="ECO:0000259" key="5">
    <source>
        <dbReference type="PROSITE" id="PS50850"/>
    </source>
</evidence>
<feature type="transmembrane region" description="Helical" evidence="4">
    <location>
        <begin position="285"/>
        <end position="306"/>
    </location>
</feature>
<feature type="transmembrane region" description="Helical" evidence="4">
    <location>
        <begin position="231"/>
        <end position="248"/>
    </location>
</feature>
<evidence type="ECO:0000256" key="2">
    <source>
        <dbReference type="ARBA" id="ARBA00022989"/>
    </source>
</evidence>
<accession>A0A3S9BAM2</accession>
<feature type="transmembrane region" description="Helical" evidence="4">
    <location>
        <begin position="260"/>
        <end position="279"/>
    </location>
</feature>
<feature type="transmembrane region" description="Helical" evidence="4">
    <location>
        <begin position="346"/>
        <end position="365"/>
    </location>
</feature>
<keyword evidence="7" id="KW-1185">Reference proteome</keyword>
<proteinExistence type="predicted"/>
<evidence type="ECO:0000313" key="6">
    <source>
        <dbReference type="EMBL" id="AZN73911.1"/>
    </source>
</evidence>
<feature type="transmembrane region" description="Helical" evidence="4">
    <location>
        <begin position="87"/>
        <end position="111"/>
    </location>
</feature>
<feature type="transmembrane region" description="Helical" evidence="4">
    <location>
        <begin position="195"/>
        <end position="219"/>
    </location>
</feature>
<evidence type="ECO:0000313" key="7">
    <source>
        <dbReference type="Proteomes" id="UP000268192"/>
    </source>
</evidence>
<keyword evidence="1 4" id="KW-0812">Transmembrane</keyword>
<dbReference type="SUPFAM" id="SSF103473">
    <property type="entry name" value="MFS general substrate transporter"/>
    <property type="match status" value="1"/>
</dbReference>
<reference evidence="6 7" key="1">
    <citation type="submission" date="2018-09" db="EMBL/GenBank/DDBJ databases">
        <title>Marinorhizobium profundi gen. nov., sp. nov., isolated from a deep-sea sediment sample from the New Britain Trench and proposal of Marinorhizobiaceae fam. nov. in the order Rhizobiales of the class Alphaproteobacteria.</title>
        <authorList>
            <person name="Cao J."/>
        </authorList>
    </citation>
    <scope>NUCLEOTIDE SEQUENCE [LARGE SCALE GENOMIC DNA]</scope>
    <source>
        <strain evidence="6 7">WS11</strain>
    </source>
</reference>
<dbReference type="GO" id="GO:0022857">
    <property type="term" value="F:transmembrane transporter activity"/>
    <property type="evidence" value="ECO:0007669"/>
    <property type="project" value="InterPro"/>
</dbReference>